<dbReference type="RefSeq" id="XP_025594875.1">
    <property type="nucleotide sequence ID" value="XM_025739841.1"/>
</dbReference>
<dbReference type="SUPFAM" id="SSF54197">
    <property type="entry name" value="HIT-like"/>
    <property type="match status" value="1"/>
</dbReference>
<dbReference type="AlphaFoldDB" id="A0A316YZY7"/>
<dbReference type="PROSITE" id="PS00892">
    <property type="entry name" value="HIT_1"/>
    <property type="match status" value="1"/>
</dbReference>
<dbReference type="PANTHER" id="PTHR46243">
    <property type="entry name" value="BIS(5'-ADENOSYL)-TRIPHOSPHATASE"/>
    <property type="match status" value="1"/>
</dbReference>
<feature type="active site" description="Tele-AMP-histidine intermediate" evidence="3">
    <location>
        <position position="96"/>
    </location>
</feature>
<sequence length="120" mass="13183">SGALRFADFDVTRQAFLRRPAVAAIVNLKPIVPGHVLVIPATPCARLADLPASVRPAFWQTVHEVADVVKQRYGGTSLTLSVQDGPEAGQSVPHLHVHVLPRRSGDFTPNDEIYEHLERF</sequence>
<evidence type="ECO:0000313" key="8">
    <source>
        <dbReference type="Proteomes" id="UP000245946"/>
    </source>
</evidence>
<dbReference type="InterPro" id="IPR019808">
    <property type="entry name" value="Histidine_triad_CS"/>
</dbReference>
<evidence type="ECO:0000313" key="7">
    <source>
        <dbReference type="EMBL" id="PWN94596.1"/>
    </source>
</evidence>
<dbReference type="Proteomes" id="UP000245946">
    <property type="component" value="Unassembled WGS sequence"/>
</dbReference>
<dbReference type="GO" id="GO:0016787">
    <property type="term" value="F:hydrolase activity"/>
    <property type="evidence" value="ECO:0007669"/>
    <property type="project" value="UniProtKB-KW"/>
</dbReference>
<dbReference type="EMBL" id="KZ819311">
    <property type="protein sequence ID" value="PWN94596.1"/>
    <property type="molecule type" value="Genomic_DNA"/>
</dbReference>
<protein>
    <submittedName>
        <fullName evidence="7">Fragile histidine triad</fullName>
    </submittedName>
</protein>
<keyword evidence="2" id="KW-0378">Hydrolase</keyword>
<evidence type="ECO:0000256" key="3">
    <source>
        <dbReference type="PIRSR" id="PIRSR601310-1"/>
    </source>
</evidence>
<feature type="non-terminal residue" evidence="7">
    <location>
        <position position="1"/>
    </location>
</feature>
<name>A0A316YZY7_9BASI</name>
<dbReference type="InterPro" id="IPR011146">
    <property type="entry name" value="HIT-like"/>
</dbReference>
<feature type="short sequence motif" description="Histidine triad motif" evidence="4 5">
    <location>
        <begin position="94"/>
        <end position="98"/>
    </location>
</feature>
<keyword evidence="8" id="KW-1185">Reference proteome</keyword>
<dbReference type="STRING" id="58919.A0A316YZY7"/>
<dbReference type="GO" id="GO:0000166">
    <property type="term" value="F:nucleotide binding"/>
    <property type="evidence" value="ECO:0007669"/>
    <property type="project" value="UniProtKB-KW"/>
</dbReference>
<dbReference type="PROSITE" id="PS51084">
    <property type="entry name" value="HIT_2"/>
    <property type="match status" value="1"/>
</dbReference>
<evidence type="ECO:0000256" key="1">
    <source>
        <dbReference type="ARBA" id="ARBA00022741"/>
    </source>
</evidence>
<dbReference type="InterPro" id="IPR001310">
    <property type="entry name" value="Histidine_triad_HIT"/>
</dbReference>
<dbReference type="InterPro" id="IPR036265">
    <property type="entry name" value="HIT-like_sf"/>
</dbReference>
<organism evidence="7 8">
    <name type="scientific">Tilletiopsis washingtonensis</name>
    <dbReference type="NCBI Taxonomy" id="58919"/>
    <lineage>
        <taxon>Eukaryota</taxon>
        <taxon>Fungi</taxon>
        <taxon>Dikarya</taxon>
        <taxon>Basidiomycota</taxon>
        <taxon>Ustilaginomycotina</taxon>
        <taxon>Exobasidiomycetes</taxon>
        <taxon>Entylomatales</taxon>
        <taxon>Entylomatales incertae sedis</taxon>
        <taxon>Tilletiopsis</taxon>
    </lineage>
</organism>
<accession>A0A316YZY7</accession>
<feature type="domain" description="HIT" evidence="6">
    <location>
        <begin position="2"/>
        <end position="109"/>
    </location>
</feature>
<dbReference type="FunFam" id="3.30.428.10:FF:000011">
    <property type="entry name" value="Fragile histidine triad"/>
    <property type="match status" value="1"/>
</dbReference>
<evidence type="ECO:0000256" key="2">
    <source>
        <dbReference type="ARBA" id="ARBA00022801"/>
    </source>
</evidence>
<dbReference type="GeneID" id="37267387"/>
<dbReference type="PANTHER" id="PTHR46243:SF1">
    <property type="entry name" value="BIS(5'-ADENOSYL)-TRIPHOSPHATASE"/>
    <property type="match status" value="1"/>
</dbReference>
<dbReference type="InterPro" id="IPR051884">
    <property type="entry name" value="Bis(5'-adenosyl)-TPase_reg"/>
</dbReference>
<dbReference type="Pfam" id="PF01230">
    <property type="entry name" value="HIT"/>
    <property type="match status" value="1"/>
</dbReference>
<proteinExistence type="predicted"/>
<evidence type="ECO:0000259" key="6">
    <source>
        <dbReference type="PROSITE" id="PS51084"/>
    </source>
</evidence>
<evidence type="ECO:0000256" key="4">
    <source>
        <dbReference type="PIRSR" id="PIRSR601310-3"/>
    </source>
</evidence>
<reference evidence="7 8" key="1">
    <citation type="journal article" date="2018" name="Mol. Biol. Evol.">
        <title>Broad Genomic Sampling Reveals a Smut Pathogenic Ancestry of the Fungal Clade Ustilaginomycotina.</title>
        <authorList>
            <person name="Kijpornyongpan T."/>
            <person name="Mondo S.J."/>
            <person name="Barry K."/>
            <person name="Sandor L."/>
            <person name="Lee J."/>
            <person name="Lipzen A."/>
            <person name="Pangilinan J."/>
            <person name="LaButti K."/>
            <person name="Hainaut M."/>
            <person name="Henrissat B."/>
            <person name="Grigoriev I.V."/>
            <person name="Spatafora J.W."/>
            <person name="Aime M.C."/>
        </authorList>
    </citation>
    <scope>NUCLEOTIDE SEQUENCE [LARGE SCALE GENOMIC DNA]</scope>
    <source>
        <strain evidence="7 8">MCA 4186</strain>
    </source>
</reference>
<evidence type="ECO:0000256" key="5">
    <source>
        <dbReference type="PROSITE-ProRule" id="PRU00464"/>
    </source>
</evidence>
<gene>
    <name evidence="7" type="ORF">FA09DRAFT_283090</name>
</gene>
<dbReference type="Gene3D" id="3.30.428.10">
    <property type="entry name" value="HIT-like"/>
    <property type="match status" value="1"/>
</dbReference>
<feature type="non-terminal residue" evidence="7">
    <location>
        <position position="120"/>
    </location>
</feature>
<dbReference type="OrthoDB" id="680339at2759"/>
<dbReference type="PRINTS" id="PR00332">
    <property type="entry name" value="HISTRIAD"/>
</dbReference>
<keyword evidence="1" id="KW-0547">Nucleotide-binding</keyword>